<evidence type="ECO:0000313" key="2">
    <source>
        <dbReference type="Proteomes" id="UP000236536"/>
    </source>
</evidence>
<evidence type="ECO:0000313" key="1">
    <source>
        <dbReference type="EMBL" id="AUQ95559.1"/>
    </source>
</evidence>
<organism evidence="1 2">
    <name type="scientific">Phaeobacter inhibens</name>
    <dbReference type="NCBI Taxonomy" id="221822"/>
    <lineage>
        <taxon>Bacteria</taxon>
        <taxon>Pseudomonadati</taxon>
        <taxon>Pseudomonadota</taxon>
        <taxon>Alphaproteobacteria</taxon>
        <taxon>Rhodobacterales</taxon>
        <taxon>Roseobacteraceae</taxon>
        <taxon>Phaeobacter</taxon>
    </lineage>
</organism>
<reference evidence="1 2" key="2">
    <citation type="journal article" date="2017" name="Int. J. Syst. Evol. Microbiol.">
        <title>Adaptation of Surface-Associated Bacteria to the Open Ocean: A Genomically Distinct Subpopulation of Phaeobacter gallaeciensis Colonizes Pacific Mesozooplankton.</title>
        <authorList>
            <person name="Freese H.M."/>
            <person name="Methner A."/>
            <person name="Overmann J."/>
        </authorList>
    </citation>
    <scope>NUCLEOTIDE SEQUENCE [LARGE SCALE GENOMIC DNA]</scope>
    <source>
        <strain evidence="1 2">P66</strain>
    </source>
</reference>
<dbReference type="Proteomes" id="UP000236536">
    <property type="component" value="Chromosome"/>
</dbReference>
<reference evidence="1 2" key="1">
    <citation type="journal article" date="2017" name="Genome Biol. Evol.">
        <title>Trajectories and Drivers of Genome Evolution in Surface-Associated Marine Phaeobacter.</title>
        <authorList>
            <person name="Freese H.M."/>
            <person name="Sikorski J."/>
            <person name="Bunk B."/>
            <person name="Scheuner C."/>
            <person name="Meier-Kolthoff J.P."/>
            <person name="Sproer C."/>
            <person name="Gram L."/>
            <person name="Overmann J."/>
        </authorList>
    </citation>
    <scope>NUCLEOTIDE SEQUENCE [LARGE SCALE GENOMIC DNA]</scope>
    <source>
        <strain evidence="1 2">P66</strain>
    </source>
</reference>
<name>A0ABM6RGP1_9RHOB</name>
<gene>
    <name evidence="1" type="ORF">PhaeoP66_02802</name>
</gene>
<dbReference type="EMBL" id="CP010705">
    <property type="protein sequence ID" value="AUQ95559.1"/>
    <property type="molecule type" value="Genomic_DNA"/>
</dbReference>
<sequence length="63" mass="6767">MAAETSGQPDIPLADVRGVPAVDLPCVDLVGRDRAEAADIIPMMPQIITTKPRPSNRAGRCRR</sequence>
<keyword evidence="2" id="KW-1185">Reference proteome</keyword>
<accession>A0ABM6RGP1</accession>
<proteinExistence type="predicted"/>
<protein>
    <submittedName>
        <fullName evidence="1">Uncharacterized protein</fullName>
    </submittedName>
</protein>